<evidence type="ECO:0000313" key="1">
    <source>
        <dbReference type="EMBL" id="BDZ40814.1"/>
    </source>
</evidence>
<dbReference type="EMBL" id="AP027729">
    <property type="protein sequence ID" value="BDZ40814.1"/>
    <property type="molecule type" value="Genomic_DNA"/>
</dbReference>
<reference evidence="2" key="1">
    <citation type="journal article" date="2019" name="Int. J. Syst. Evol. Microbiol.">
        <title>The Global Catalogue of Microorganisms (GCM) 10K type strain sequencing project: providing services to taxonomists for standard genome sequencing and annotation.</title>
        <authorList>
            <consortium name="The Broad Institute Genomics Platform"/>
            <consortium name="The Broad Institute Genome Sequencing Center for Infectious Disease"/>
            <person name="Wu L."/>
            <person name="Ma J."/>
        </authorList>
    </citation>
    <scope>NUCLEOTIDE SEQUENCE [LARGE SCALE GENOMIC DNA]</scope>
    <source>
        <strain evidence="2">NBRC 108565</strain>
    </source>
</reference>
<name>A0ABM8FYJ3_9CELL</name>
<proteinExistence type="predicted"/>
<keyword evidence="2" id="KW-1185">Reference proteome</keyword>
<accession>A0ABM8FYJ3</accession>
<evidence type="ECO:0000313" key="2">
    <source>
        <dbReference type="Proteomes" id="UP001321475"/>
    </source>
</evidence>
<protein>
    <recommendedName>
        <fullName evidence="3">Phage portal protein</fullName>
    </recommendedName>
</protein>
<organism evidence="1 2">
    <name type="scientific">Paraoerskovia sediminicola</name>
    <dbReference type="NCBI Taxonomy" id="1138587"/>
    <lineage>
        <taxon>Bacteria</taxon>
        <taxon>Bacillati</taxon>
        <taxon>Actinomycetota</taxon>
        <taxon>Actinomycetes</taxon>
        <taxon>Micrococcales</taxon>
        <taxon>Cellulomonadaceae</taxon>
        <taxon>Paraoerskovia</taxon>
    </lineage>
</organism>
<dbReference type="Proteomes" id="UP001321475">
    <property type="component" value="Chromosome"/>
</dbReference>
<evidence type="ECO:0008006" key="3">
    <source>
        <dbReference type="Google" id="ProtNLM"/>
    </source>
</evidence>
<sequence>MVSTYGAPQVDGLDAADQDVLNGLWATLEKRRPRNVLRTRYYDSKNALRDLGIALPPQLREVEAAVGWPAKAVDSMSRRTIFDGFRAIGANTADLGLDAILDENRMDAKMPQVHTSALIHACAFTFVTNGDVEAGQPAVLITTRSALDASGVWDKLLGELSAALEIAARDSYGRAVSMVLHFHNRYIGIQWDGRRWRGFERRHRFGMLAEPIAYKAELDRPFGHSRISRPVMYLTDAAVRTNLRTEIGAEFYNAPQRYALGADEDAFADEDGNPVPAWQAILGRLLLLSRDEDGNLPQVGQFAQQTMQPNLDQMRSISQQFAGETSLPVGSLGIVQDNPASAEAIRAANEELGTEIEHWRRTSLSPAWTRQARRALAMLDDSPASRAVYATLSTQWGKWSEPSEVSQAQAAQARVTAFPLMADSDVELERAGYTRDEIDRARAEQAKVANRSNLQALLAAGQAASDAGAVAALQGS</sequence>
<dbReference type="RefSeq" id="WP_286218142.1">
    <property type="nucleotide sequence ID" value="NZ_AP027729.1"/>
</dbReference>
<gene>
    <name evidence="1" type="ORF">GCM10025865_01130</name>
</gene>